<dbReference type="EMBL" id="CP057293">
    <property type="protein sequence ID" value="QMF69193.1"/>
    <property type="molecule type" value="Genomic_DNA"/>
</dbReference>
<evidence type="ECO:0000313" key="2">
    <source>
        <dbReference type="Proteomes" id="UP000512322"/>
    </source>
</evidence>
<gene>
    <name evidence="1" type="ORF">HVY77_21205</name>
</gene>
<sequence>MKDKVWDFIVSPEGFATRSSEKLTNVTLWASSLLGRLGGPGSFMDVVLNTQIAGNAMASKGAYIQGDLFAMMANDTVALYLATRNILTRISMQSCREGMEDLRDILEGDLLTISGVQESLPRQLRFIDLMESYKDKPDFFQIRFSGMELLDEYYPLDSIARDVKAFVKSVDRHYRGDAANLLI</sequence>
<proteinExistence type="predicted"/>
<organism evidence="1 2">
    <name type="scientific">Escherichia coli</name>
    <dbReference type="NCBI Taxonomy" id="562"/>
    <lineage>
        <taxon>Bacteria</taxon>
        <taxon>Pseudomonadati</taxon>
        <taxon>Pseudomonadota</taxon>
        <taxon>Gammaproteobacteria</taxon>
        <taxon>Enterobacterales</taxon>
        <taxon>Enterobacteriaceae</taxon>
        <taxon>Escherichia</taxon>
    </lineage>
</organism>
<accession>A0A7H9SB25</accession>
<protein>
    <submittedName>
        <fullName evidence="1">Uncharacterized protein</fullName>
    </submittedName>
</protein>
<dbReference type="Proteomes" id="UP000512322">
    <property type="component" value="Chromosome"/>
</dbReference>
<dbReference type="RefSeq" id="WP_289257591.1">
    <property type="nucleotide sequence ID" value="NZ_JAUEKH010000169.1"/>
</dbReference>
<dbReference type="AlphaFoldDB" id="A0A7H9SB25"/>
<reference evidence="1 2" key="1">
    <citation type="submission" date="2020-06" db="EMBL/GenBank/DDBJ databases">
        <title>REHAB project genomes.</title>
        <authorList>
            <person name="Shaw L.P."/>
        </authorList>
    </citation>
    <scope>NUCLEOTIDE SEQUENCE [LARGE SCALE GENOMIC DNA]</scope>
    <source>
        <strain evidence="1 2">RHB30-C10</strain>
    </source>
</reference>
<evidence type="ECO:0000313" key="1">
    <source>
        <dbReference type="EMBL" id="QMF69193.1"/>
    </source>
</evidence>
<name>A0A7H9SB25_ECOLX</name>